<evidence type="ECO:0000313" key="3">
    <source>
        <dbReference type="WBParaSite" id="TMUE_3000012808.1"/>
    </source>
</evidence>
<sequence>MDEKLYRNSDVIERYLDKLKDMQQELKSQINDSEVELATLDQQLQMLNERRIALMHDIEKKKEALRGLESSTSAAEVSFQKLIESSESLIAFMKKETNEVRKVIRETRDHVKEDGNSAI</sequence>
<name>A0A5S6R053_TRIMR</name>
<feature type="coiled-coil region" evidence="1">
    <location>
        <begin position="12"/>
        <end position="50"/>
    </location>
</feature>
<keyword evidence="2" id="KW-1185">Reference proteome</keyword>
<accession>A0A5S6R053</accession>
<evidence type="ECO:0000313" key="2">
    <source>
        <dbReference type="Proteomes" id="UP000046395"/>
    </source>
</evidence>
<dbReference type="AlphaFoldDB" id="A0A5S6R053"/>
<keyword evidence="1" id="KW-0175">Coiled coil</keyword>
<reference evidence="3" key="1">
    <citation type="submission" date="2019-12" db="UniProtKB">
        <authorList>
            <consortium name="WormBaseParasite"/>
        </authorList>
    </citation>
    <scope>IDENTIFICATION</scope>
</reference>
<protein>
    <submittedName>
        <fullName evidence="3">Uncharacterized protein</fullName>
    </submittedName>
</protein>
<organism evidence="2 3">
    <name type="scientific">Trichuris muris</name>
    <name type="common">Mouse whipworm</name>
    <dbReference type="NCBI Taxonomy" id="70415"/>
    <lineage>
        <taxon>Eukaryota</taxon>
        <taxon>Metazoa</taxon>
        <taxon>Ecdysozoa</taxon>
        <taxon>Nematoda</taxon>
        <taxon>Enoplea</taxon>
        <taxon>Dorylaimia</taxon>
        <taxon>Trichinellida</taxon>
        <taxon>Trichuridae</taxon>
        <taxon>Trichuris</taxon>
    </lineage>
</organism>
<dbReference type="Proteomes" id="UP000046395">
    <property type="component" value="Unassembled WGS sequence"/>
</dbReference>
<evidence type="ECO:0000256" key="1">
    <source>
        <dbReference type="SAM" id="Coils"/>
    </source>
</evidence>
<dbReference type="WBParaSite" id="TMUE_3000012808.1">
    <property type="protein sequence ID" value="TMUE_3000012808.1"/>
    <property type="gene ID" value="WBGene00301716"/>
</dbReference>
<proteinExistence type="predicted"/>